<proteinExistence type="predicted"/>
<feature type="coiled-coil region" evidence="1">
    <location>
        <begin position="342"/>
        <end position="369"/>
    </location>
</feature>
<reference evidence="2 3" key="1">
    <citation type="submission" date="2016-04" db="EMBL/GenBank/DDBJ databases">
        <title>Genome sequence of Methanobrevibacter filiformis DSM 11501.</title>
        <authorList>
            <person name="Poehlein A."/>
            <person name="Seedorf H."/>
            <person name="Daniel R."/>
        </authorList>
    </citation>
    <scope>NUCLEOTIDE SEQUENCE [LARGE SCALE GENOMIC DNA]</scope>
    <source>
        <strain evidence="2 3">DSM 11501</strain>
    </source>
</reference>
<comment type="caution">
    <text evidence="2">The sequence shown here is derived from an EMBL/GenBank/DDBJ whole genome shotgun (WGS) entry which is preliminary data.</text>
</comment>
<evidence type="ECO:0000256" key="1">
    <source>
        <dbReference type="SAM" id="Coils"/>
    </source>
</evidence>
<keyword evidence="3" id="KW-1185">Reference proteome</keyword>
<dbReference type="Proteomes" id="UP000077066">
    <property type="component" value="Unassembled WGS sequence"/>
</dbReference>
<keyword evidence="1" id="KW-0175">Coiled coil</keyword>
<dbReference type="PATRIC" id="fig|55758.3.peg.809"/>
<gene>
    <name evidence="2" type="ORF">MBFIL_07250</name>
</gene>
<evidence type="ECO:0000313" key="2">
    <source>
        <dbReference type="EMBL" id="KZX15124.1"/>
    </source>
</evidence>
<dbReference type="RefSeq" id="WP_066971622.1">
    <property type="nucleotide sequence ID" value="NZ_LWMT01000108.1"/>
</dbReference>
<dbReference type="EMBL" id="LWMT01000108">
    <property type="protein sequence ID" value="KZX15124.1"/>
    <property type="molecule type" value="Genomic_DNA"/>
</dbReference>
<dbReference type="Pfam" id="PF04409">
    <property type="entry name" value="DUF530"/>
    <property type="match status" value="1"/>
</dbReference>
<dbReference type="OrthoDB" id="85577at2157"/>
<sequence>MDESVLIGDAEKYLKKIGNEPLDLNGISDLDIFKSLYLKLSNRLDVLQSMKENMDAKGYTAPYRALSRYGMGNSSDVSFEEVSEVNKYGQYFRMKASAKKNILNRVKSAIDAHKIAIGNLDEYGLITCNTCSKSYRPSSLESNGLDKCICGSSDLYLKLKKHGICRLEILSYLPLSGNYMVLMSKLSRWGRESFKKILKNLKQEKKGSVKTVSLIIKIRENNRWISKRVNLDSEYVNSYEEKIREDYGNVRIKHIQFHRTKPTIINDRNARTALALAYAMYSERLIKEHLDEILSIKLRDYDNLKKYDNIIYKIGLEKPNFLSEKDSLDEWRKSKIIESLQKEDLMDKNEKLTIKLAQDKKTRKILEDKVFSNLGLTLILWDIFKYYLTKSNDRRKRHSGPFPYLRGDIDRQQRQIFTHLNKQAINILKTYACEKIIEINEMDLILYEKFKLEKQMKGLNMKINHVALGAALLLNNSNDLDISTLAYAFDLSEKEIKTESKNLTTVSKPRTNKSKQFLKMIKS</sequence>
<dbReference type="InterPro" id="IPR007503">
    <property type="entry name" value="DUF530"/>
</dbReference>
<protein>
    <submittedName>
        <fullName evidence="2">Uncharacterized protein</fullName>
    </submittedName>
</protein>
<accession>A0A166D262</accession>
<dbReference type="AlphaFoldDB" id="A0A166D262"/>
<evidence type="ECO:0000313" key="3">
    <source>
        <dbReference type="Proteomes" id="UP000077066"/>
    </source>
</evidence>
<organism evidence="2 3">
    <name type="scientific">Methanobrevibacter filiformis</name>
    <dbReference type="NCBI Taxonomy" id="55758"/>
    <lineage>
        <taxon>Archaea</taxon>
        <taxon>Methanobacteriati</taxon>
        <taxon>Methanobacteriota</taxon>
        <taxon>Methanomada group</taxon>
        <taxon>Methanobacteria</taxon>
        <taxon>Methanobacteriales</taxon>
        <taxon>Methanobacteriaceae</taxon>
        <taxon>Methanobrevibacter</taxon>
    </lineage>
</organism>
<name>A0A166D262_9EURY</name>
<dbReference type="STRING" id="55758.MBFIL_07250"/>